<feature type="compositionally biased region" description="Polar residues" evidence="1">
    <location>
        <begin position="21"/>
        <end position="39"/>
    </location>
</feature>
<sequence length="149" mass="16525">MTTATSYQSPALRAPIAPPTTIHTAADSPTRTQPLNPNHPSRLRPASNPLPNPPRSGSAETRARQTTKQERATRQLRGQLAAARYRAPHTARCRNRVEEGSSRRASFPFHPVPVCVCVLVSLLVVSEFRPRHLSLYWSTIKKENDALLS</sequence>
<dbReference type="Proteomes" id="UP000822688">
    <property type="component" value="Chromosome 4"/>
</dbReference>
<evidence type="ECO:0000313" key="3">
    <source>
        <dbReference type="Proteomes" id="UP000822688"/>
    </source>
</evidence>
<name>A0A8T0IFD7_CERPU</name>
<comment type="caution">
    <text evidence="2">The sequence shown here is derived from an EMBL/GenBank/DDBJ whole genome shotgun (WGS) entry which is preliminary data.</text>
</comment>
<organism evidence="2 3">
    <name type="scientific">Ceratodon purpureus</name>
    <name type="common">Fire moss</name>
    <name type="synonym">Dicranum purpureum</name>
    <dbReference type="NCBI Taxonomy" id="3225"/>
    <lineage>
        <taxon>Eukaryota</taxon>
        <taxon>Viridiplantae</taxon>
        <taxon>Streptophyta</taxon>
        <taxon>Embryophyta</taxon>
        <taxon>Bryophyta</taxon>
        <taxon>Bryophytina</taxon>
        <taxon>Bryopsida</taxon>
        <taxon>Dicranidae</taxon>
        <taxon>Pseudoditrichales</taxon>
        <taxon>Ditrichaceae</taxon>
        <taxon>Ceratodon</taxon>
    </lineage>
</organism>
<gene>
    <name evidence="2" type="ORF">KC19_4G260200</name>
</gene>
<feature type="compositionally biased region" description="Basic and acidic residues" evidence="1">
    <location>
        <begin position="61"/>
        <end position="73"/>
    </location>
</feature>
<reference evidence="2" key="1">
    <citation type="submission" date="2020-06" db="EMBL/GenBank/DDBJ databases">
        <title>WGS assembly of Ceratodon purpureus strain R40.</title>
        <authorList>
            <person name="Carey S.B."/>
            <person name="Jenkins J."/>
            <person name="Shu S."/>
            <person name="Lovell J.T."/>
            <person name="Sreedasyam A."/>
            <person name="Maumus F."/>
            <person name="Tiley G.P."/>
            <person name="Fernandez-Pozo N."/>
            <person name="Barry K."/>
            <person name="Chen C."/>
            <person name="Wang M."/>
            <person name="Lipzen A."/>
            <person name="Daum C."/>
            <person name="Saski C.A."/>
            <person name="Payton A.C."/>
            <person name="Mcbreen J.C."/>
            <person name="Conrad R.E."/>
            <person name="Kollar L.M."/>
            <person name="Olsson S."/>
            <person name="Huttunen S."/>
            <person name="Landis J.B."/>
            <person name="Wickett N.J."/>
            <person name="Johnson M.G."/>
            <person name="Rensing S.A."/>
            <person name="Grimwood J."/>
            <person name="Schmutz J."/>
            <person name="Mcdaniel S.F."/>
        </authorList>
    </citation>
    <scope>NUCLEOTIDE SEQUENCE</scope>
    <source>
        <strain evidence="2">R40</strain>
    </source>
</reference>
<evidence type="ECO:0000313" key="2">
    <source>
        <dbReference type="EMBL" id="KAG0581547.1"/>
    </source>
</evidence>
<accession>A0A8T0IFD7</accession>
<evidence type="ECO:0000256" key="1">
    <source>
        <dbReference type="SAM" id="MobiDB-lite"/>
    </source>
</evidence>
<dbReference type="EMBL" id="CM026424">
    <property type="protein sequence ID" value="KAG0581547.1"/>
    <property type="molecule type" value="Genomic_DNA"/>
</dbReference>
<feature type="region of interest" description="Disordered" evidence="1">
    <location>
        <begin position="1"/>
        <end position="104"/>
    </location>
</feature>
<proteinExistence type="predicted"/>
<keyword evidence="3" id="KW-1185">Reference proteome</keyword>
<dbReference type="AlphaFoldDB" id="A0A8T0IFD7"/>
<protein>
    <submittedName>
        <fullName evidence="2">Uncharacterized protein</fullName>
    </submittedName>
</protein>